<keyword evidence="1" id="KW-0812">Transmembrane</keyword>
<evidence type="ECO:0000313" key="2">
    <source>
        <dbReference type="EMBL" id="KAG5668170.1"/>
    </source>
</evidence>
<name>A0A9J6BEN9_POLVA</name>
<feature type="transmembrane region" description="Helical" evidence="1">
    <location>
        <begin position="48"/>
        <end position="73"/>
    </location>
</feature>
<keyword evidence="1" id="KW-0472">Membrane</keyword>
<gene>
    <name evidence="2" type="ORF">PVAND_016120</name>
</gene>
<feature type="transmembrane region" description="Helical" evidence="1">
    <location>
        <begin position="85"/>
        <end position="105"/>
    </location>
</feature>
<evidence type="ECO:0000256" key="1">
    <source>
        <dbReference type="SAM" id="Phobius"/>
    </source>
</evidence>
<protein>
    <submittedName>
        <fullName evidence="2">Uncharacterized protein</fullName>
    </submittedName>
</protein>
<sequence>MRKIIDYKIRELLKGYANKDLILTMSFLTIIEFFLNSFFVFPKLIEESIIWFITLEALSIIYIFASAVLIINLLTHHEDILFTKILSLIITAHFCVFSSLFLYYISKNMIARELYGLEKIYAIVLSLVFVVAILTIGEFVSYSLYFFPKFQDEEGLVYHLALQGVSGIYVASSGVLIAGLFFSNSKMIKIFKYLVMIQMCFFFAYAILIYFTGNFLPCRFISFQKNDCLYKLCDEPLFVIILIFAMAIYKGFHVFIIYSYIIRFELESMTKKAQSYFAIENRENACHF</sequence>
<comment type="caution">
    <text evidence="2">The sequence shown here is derived from an EMBL/GenBank/DDBJ whole genome shotgun (WGS) entry which is preliminary data.</text>
</comment>
<feature type="transmembrane region" description="Helical" evidence="1">
    <location>
        <begin position="120"/>
        <end position="145"/>
    </location>
</feature>
<feature type="transmembrane region" description="Helical" evidence="1">
    <location>
        <begin position="237"/>
        <end position="261"/>
    </location>
</feature>
<dbReference type="AlphaFoldDB" id="A0A9J6BEN9"/>
<reference evidence="2" key="1">
    <citation type="submission" date="2021-03" db="EMBL/GenBank/DDBJ databases">
        <title>Chromosome level genome of the anhydrobiotic midge Polypedilum vanderplanki.</title>
        <authorList>
            <person name="Yoshida Y."/>
            <person name="Kikawada T."/>
            <person name="Gusev O."/>
        </authorList>
    </citation>
    <scope>NUCLEOTIDE SEQUENCE</scope>
    <source>
        <strain evidence="2">NIAS01</strain>
        <tissue evidence="2">Whole body or cell culture</tissue>
    </source>
</reference>
<accession>A0A9J6BEN9</accession>
<proteinExistence type="predicted"/>
<feature type="transmembrane region" description="Helical" evidence="1">
    <location>
        <begin position="193"/>
        <end position="216"/>
    </location>
</feature>
<feature type="transmembrane region" description="Helical" evidence="1">
    <location>
        <begin position="21"/>
        <end position="42"/>
    </location>
</feature>
<keyword evidence="3" id="KW-1185">Reference proteome</keyword>
<dbReference type="Proteomes" id="UP001107558">
    <property type="component" value="Chromosome 4"/>
</dbReference>
<dbReference type="EMBL" id="JADBJN010000004">
    <property type="protein sequence ID" value="KAG5668170.1"/>
    <property type="molecule type" value="Genomic_DNA"/>
</dbReference>
<evidence type="ECO:0000313" key="3">
    <source>
        <dbReference type="Proteomes" id="UP001107558"/>
    </source>
</evidence>
<keyword evidence="1" id="KW-1133">Transmembrane helix</keyword>
<feature type="transmembrane region" description="Helical" evidence="1">
    <location>
        <begin position="157"/>
        <end position="181"/>
    </location>
</feature>
<organism evidence="2 3">
    <name type="scientific">Polypedilum vanderplanki</name>
    <name type="common">Sleeping chironomid midge</name>
    <dbReference type="NCBI Taxonomy" id="319348"/>
    <lineage>
        <taxon>Eukaryota</taxon>
        <taxon>Metazoa</taxon>
        <taxon>Ecdysozoa</taxon>
        <taxon>Arthropoda</taxon>
        <taxon>Hexapoda</taxon>
        <taxon>Insecta</taxon>
        <taxon>Pterygota</taxon>
        <taxon>Neoptera</taxon>
        <taxon>Endopterygota</taxon>
        <taxon>Diptera</taxon>
        <taxon>Nematocera</taxon>
        <taxon>Chironomoidea</taxon>
        <taxon>Chironomidae</taxon>
        <taxon>Chironominae</taxon>
        <taxon>Polypedilum</taxon>
        <taxon>Polypedilum</taxon>
    </lineage>
</organism>